<dbReference type="InterPro" id="IPR013155">
    <property type="entry name" value="M/V/L/I-tRNA-synth_anticd-bd"/>
</dbReference>
<keyword evidence="4 9" id="KW-0547">Nucleotide-binding</keyword>
<dbReference type="PROSITE" id="PS00178">
    <property type="entry name" value="AA_TRNA_LIGASE_I"/>
    <property type="match status" value="1"/>
</dbReference>
<dbReference type="Gene3D" id="1.10.730.10">
    <property type="entry name" value="Isoleucyl-tRNA Synthetase, Domain 1"/>
    <property type="match status" value="2"/>
</dbReference>
<evidence type="ECO:0000256" key="10">
    <source>
        <dbReference type="RuleBase" id="RU363035"/>
    </source>
</evidence>
<protein>
    <recommendedName>
        <fullName evidence="9">Leucine--tRNA ligase</fullName>
        <ecNumber evidence="9">6.1.1.4</ecNumber>
    </recommendedName>
    <alternativeName>
        <fullName evidence="9">Leucyl-tRNA synthetase</fullName>
        <shortName evidence="9">LeuRS</shortName>
    </alternativeName>
</protein>
<keyword evidence="7 9" id="KW-0030">Aminoacyl-tRNA synthetase</keyword>
<evidence type="ECO:0000256" key="7">
    <source>
        <dbReference type="ARBA" id="ARBA00023146"/>
    </source>
</evidence>
<dbReference type="InterPro" id="IPR014729">
    <property type="entry name" value="Rossmann-like_a/b/a_fold"/>
</dbReference>
<dbReference type="GO" id="GO:0005829">
    <property type="term" value="C:cytosol"/>
    <property type="evidence" value="ECO:0007669"/>
    <property type="project" value="TreeGrafter"/>
</dbReference>
<dbReference type="SUPFAM" id="SSF50677">
    <property type="entry name" value="ValRS/IleRS/LeuRS editing domain"/>
    <property type="match status" value="1"/>
</dbReference>
<evidence type="ECO:0000259" key="11">
    <source>
        <dbReference type="Pfam" id="PF00133"/>
    </source>
</evidence>
<feature type="domain" description="Methionyl/Valyl/Leucyl/Isoleucyl-tRNA synthetase anticodon-binding" evidence="12">
    <location>
        <begin position="693"/>
        <end position="812"/>
    </location>
</feature>
<dbReference type="GO" id="GO:0002161">
    <property type="term" value="F:aminoacyl-tRNA deacylase activity"/>
    <property type="evidence" value="ECO:0007669"/>
    <property type="project" value="InterPro"/>
</dbReference>
<dbReference type="CDD" id="cd07958">
    <property type="entry name" value="Anticodon_Ia_Leu_BEm"/>
    <property type="match status" value="1"/>
</dbReference>
<evidence type="ECO:0000313" key="15">
    <source>
        <dbReference type="Proteomes" id="UP000177268"/>
    </source>
</evidence>
<dbReference type="PANTHER" id="PTHR43740:SF2">
    <property type="entry name" value="LEUCINE--TRNA LIGASE, MITOCHONDRIAL"/>
    <property type="match status" value="1"/>
</dbReference>
<dbReference type="NCBIfam" id="TIGR00396">
    <property type="entry name" value="leuS_bact"/>
    <property type="match status" value="1"/>
</dbReference>
<dbReference type="GO" id="GO:0004823">
    <property type="term" value="F:leucine-tRNA ligase activity"/>
    <property type="evidence" value="ECO:0007669"/>
    <property type="project" value="UniProtKB-UniRule"/>
</dbReference>
<dbReference type="InterPro" id="IPR009080">
    <property type="entry name" value="tRNAsynth_Ia_anticodon-bd"/>
</dbReference>
<dbReference type="HAMAP" id="MF_00049_B">
    <property type="entry name" value="Leu_tRNA_synth_B"/>
    <property type="match status" value="1"/>
</dbReference>
<evidence type="ECO:0000313" key="14">
    <source>
        <dbReference type="EMBL" id="OGG11434.1"/>
    </source>
</evidence>
<name>A0A1F5ZGI5_9BACT</name>
<feature type="domain" description="Aminoacyl-tRNA synthetase class Ia" evidence="11">
    <location>
        <begin position="563"/>
        <end position="647"/>
    </location>
</feature>
<dbReference type="InterPro" id="IPR025709">
    <property type="entry name" value="Leu_tRNA-synth_edit"/>
</dbReference>
<comment type="caution">
    <text evidence="14">The sequence shown here is derived from an EMBL/GenBank/DDBJ whole genome shotgun (WGS) entry which is preliminary data.</text>
</comment>
<keyword evidence="3 9" id="KW-0436">Ligase</keyword>
<dbReference type="AlphaFoldDB" id="A0A1F5ZGI5"/>
<dbReference type="GO" id="GO:0005524">
    <property type="term" value="F:ATP binding"/>
    <property type="evidence" value="ECO:0007669"/>
    <property type="project" value="UniProtKB-UniRule"/>
</dbReference>
<dbReference type="PANTHER" id="PTHR43740">
    <property type="entry name" value="LEUCYL-TRNA SYNTHETASE"/>
    <property type="match status" value="1"/>
</dbReference>
<dbReference type="InterPro" id="IPR002300">
    <property type="entry name" value="aa-tRNA-synth_Ia"/>
</dbReference>
<comment type="subcellular location">
    <subcellularLocation>
        <location evidence="9">Cytoplasm</location>
    </subcellularLocation>
</comment>
<dbReference type="EMBL" id="MFIZ01000028">
    <property type="protein sequence ID" value="OGG11434.1"/>
    <property type="molecule type" value="Genomic_DNA"/>
</dbReference>
<dbReference type="PRINTS" id="PR00985">
    <property type="entry name" value="TRNASYNTHLEU"/>
</dbReference>
<comment type="caution">
    <text evidence="9">Lacks conserved residue(s) required for the propagation of feature annotation.</text>
</comment>
<organism evidence="14 15">
    <name type="scientific">Candidatus Gottesmanbacteria bacterium RBG_13_45_10</name>
    <dbReference type="NCBI Taxonomy" id="1798370"/>
    <lineage>
        <taxon>Bacteria</taxon>
        <taxon>Candidatus Gottesmaniibacteriota</taxon>
    </lineage>
</organism>
<keyword evidence="2 9" id="KW-0963">Cytoplasm</keyword>
<evidence type="ECO:0000256" key="4">
    <source>
        <dbReference type="ARBA" id="ARBA00022741"/>
    </source>
</evidence>
<proteinExistence type="inferred from homology"/>
<gene>
    <name evidence="9" type="primary">leuS</name>
    <name evidence="14" type="ORF">A2Z00_05625</name>
</gene>
<evidence type="ECO:0000256" key="1">
    <source>
        <dbReference type="ARBA" id="ARBA00005594"/>
    </source>
</evidence>
<evidence type="ECO:0000256" key="2">
    <source>
        <dbReference type="ARBA" id="ARBA00022490"/>
    </source>
</evidence>
<evidence type="ECO:0000256" key="8">
    <source>
        <dbReference type="ARBA" id="ARBA00047469"/>
    </source>
</evidence>
<keyword evidence="6 9" id="KW-0648">Protein biosynthesis</keyword>
<comment type="catalytic activity">
    <reaction evidence="8 9">
        <text>tRNA(Leu) + L-leucine + ATP = L-leucyl-tRNA(Leu) + AMP + diphosphate</text>
        <dbReference type="Rhea" id="RHEA:11688"/>
        <dbReference type="Rhea" id="RHEA-COMP:9613"/>
        <dbReference type="Rhea" id="RHEA-COMP:9622"/>
        <dbReference type="ChEBI" id="CHEBI:30616"/>
        <dbReference type="ChEBI" id="CHEBI:33019"/>
        <dbReference type="ChEBI" id="CHEBI:57427"/>
        <dbReference type="ChEBI" id="CHEBI:78442"/>
        <dbReference type="ChEBI" id="CHEBI:78494"/>
        <dbReference type="ChEBI" id="CHEBI:456215"/>
        <dbReference type="EC" id="6.1.1.4"/>
    </reaction>
</comment>
<dbReference type="STRING" id="1798370.A2Z00_05625"/>
<feature type="domain" description="Leucyl-tRNA synthetase editing" evidence="13">
    <location>
        <begin position="225"/>
        <end position="418"/>
    </location>
</feature>
<dbReference type="InterPro" id="IPR002302">
    <property type="entry name" value="Leu-tRNA-ligase"/>
</dbReference>
<feature type="short sequence motif" description="'KMSKS' region" evidence="9">
    <location>
        <begin position="619"/>
        <end position="623"/>
    </location>
</feature>
<dbReference type="Gene3D" id="3.40.50.620">
    <property type="entry name" value="HUPs"/>
    <property type="match status" value="2"/>
</dbReference>
<feature type="binding site" evidence="9">
    <location>
        <position position="622"/>
    </location>
    <ligand>
        <name>ATP</name>
        <dbReference type="ChEBI" id="CHEBI:30616"/>
    </ligand>
</feature>
<reference evidence="14 15" key="1">
    <citation type="journal article" date="2016" name="Nat. Commun.">
        <title>Thousands of microbial genomes shed light on interconnected biogeochemical processes in an aquifer system.</title>
        <authorList>
            <person name="Anantharaman K."/>
            <person name="Brown C.T."/>
            <person name="Hug L.A."/>
            <person name="Sharon I."/>
            <person name="Castelle C.J."/>
            <person name="Probst A.J."/>
            <person name="Thomas B.C."/>
            <person name="Singh A."/>
            <person name="Wilkins M.J."/>
            <person name="Karaoz U."/>
            <person name="Brodie E.L."/>
            <person name="Williams K.H."/>
            <person name="Hubbard S.S."/>
            <person name="Banfield J.F."/>
        </authorList>
    </citation>
    <scope>NUCLEOTIDE SEQUENCE [LARGE SCALE GENOMIC DNA]</scope>
</reference>
<dbReference type="Pfam" id="PF00133">
    <property type="entry name" value="tRNA-synt_1"/>
    <property type="match status" value="2"/>
</dbReference>
<dbReference type="EC" id="6.1.1.4" evidence="9"/>
<feature type="domain" description="Aminoacyl-tRNA synthetase class Ia" evidence="11">
    <location>
        <begin position="18"/>
        <end position="222"/>
    </location>
</feature>
<evidence type="ECO:0000256" key="9">
    <source>
        <dbReference type="HAMAP-Rule" id="MF_00049"/>
    </source>
</evidence>
<accession>A0A1F5ZGI5</accession>
<evidence type="ECO:0000256" key="3">
    <source>
        <dbReference type="ARBA" id="ARBA00022598"/>
    </source>
</evidence>
<dbReference type="SUPFAM" id="SSF47323">
    <property type="entry name" value="Anticodon-binding domain of a subclass of class I aminoacyl-tRNA synthetases"/>
    <property type="match status" value="1"/>
</dbReference>
<dbReference type="Pfam" id="PF08264">
    <property type="entry name" value="Anticodon_1"/>
    <property type="match status" value="1"/>
</dbReference>
<sequence length="853" mass="98452">MKQGGERVYDHETIEVRWQKFWQQIKLNELDTAGAEKPFYNLMMFPYPSAEGLHVGNMYAFTGSDIYGRFKRMQGYSVFEPIGLDGFGIHSENYALKIGRHPMDQAQIAEKKFYAQLHKIGAMFDWSRTVETYDPGYYQWTQWLFTQMFRHGLAYRAKASVNWCPSDKTVLADEQVIDGKCERCGNIVEKRLLEQWFFRITAYAEKLLKNSFDLDWSEKVRIAQQNWIGKKEGIEITYKVVDDKENEAGKVVCFTTRPDTNFGATFVVLAPEHPLITHLMKVIKNEQIVKIRQYLEKIKKKSEQERLLDREKTGVFTGLYCINNLNGDKMPLYISDFVLMEFGTGAVVGVPGHDTRDFEFAKVFDLPIKRVVVGKDGDRSPISHIDQVQEDEGTMMNSQFLDDLEIHEATKKIMDYLEQKGWGKRVTSYHLRDWLISRQRYWGPPIPMIFCASCEKNNKGERTDMPGWWTVPDEKLPVALPHIEDYRPGDDGVAPLAKHKDFYEVACPACGSPARRETDVSDTFLDSSWYFLRYPSVGANPKSKTQNSNQIQSELPWDPQVTRRWLPVSMYTGGAEHSVLHLMYSRFVTLALHDWGYIDFAEPFARFYAHGLVIKNGAKMSKSKGNVVNPDEYIKLYGADALRLYLMFIGPYDQGGDFRDSSMEGMSRWMRRVWRMYQAENGEKTTNSDVKRALHRLVMKVTDDIEKRRYNTAIASMMEFTNLVADAGGGLSREDGKTFLLLLAPFAPHIAEELWFQLTSQNEKRYQNIKDSIHCQPWPLYDPTMVKNETVAVVVQINGKVRETIVLPQEEAKNREIVAGKARESKKVEKHLEGQNVKNVIFVPERIINFVTV</sequence>
<dbReference type="FunFam" id="1.10.730.10:FF:000002">
    <property type="entry name" value="Leucine--tRNA ligase"/>
    <property type="match status" value="1"/>
</dbReference>
<dbReference type="GO" id="GO:0006429">
    <property type="term" value="P:leucyl-tRNA aminoacylation"/>
    <property type="evidence" value="ECO:0007669"/>
    <property type="project" value="UniProtKB-UniRule"/>
</dbReference>
<comment type="similarity">
    <text evidence="1 9 10">Belongs to the class-I aminoacyl-tRNA synthetase family.</text>
</comment>
<evidence type="ECO:0000259" key="12">
    <source>
        <dbReference type="Pfam" id="PF08264"/>
    </source>
</evidence>
<evidence type="ECO:0000256" key="5">
    <source>
        <dbReference type="ARBA" id="ARBA00022840"/>
    </source>
</evidence>
<evidence type="ECO:0000256" key="6">
    <source>
        <dbReference type="ARBA" id="ARBA00022917"/>
    </source>
</evidence>
<dbReference type="InterPro" id="IPR009008">
    <property type="entry name" value="Val/Leu/Ile-tRNA-synth_edit"/>
</dbReference>
<dbReference type="InterPro" id="IPR001412">
    <property type="entry name" value="aa-tRNA-synth_I_CS"/>
</dbReference>
<dbReference type="Proteomes" id="UP000177268">
    <property type="component" value="Unassembled WGS sequence"/>
</dbReference>
<evidence type="ECO:0000259" key="13">
    <source>
        <dbReference type="Pfam" id="PF13603"/>
    </source>
</evidence>
<keyword evidence="5 9" id="KW-0067">ATP-binding</keyword>
<dbReference type="SUPFAM" id="SSF52374">
    <property type="entry name" value="Nucleotidylyl transferase"/>
    <property type="match status" value="1"/>
</dbReference>
<dbReference type="Pfam" id="PF13603">
    <property type="entry name" value="tRNA-synt_1_2"/>
    <property type="match status" value="1"/>
</dbReference>